<evidence type="ECO:0000313" key="4">
    <source>
        <dbReference type="Proteomes" id="UP000186817"/>
    </source>
</evidence>
<feature type="transmembrane region" description="Helical" evidence="2">
    <location>
        <begin position="146"/>
        <end position="169"/>
    </location>
</feature>
<evidence type="ECO:0000256" key="1">
    <source>
        <dbReference type="SAM" id="MobiDB-lite"/>
    </source>
</evidence>
<proteinExistence type="predicted"/>
<comment type="caution">
    <text evidence="3">The sequence shown here is derived from an EMBL/GenBank/DDBJ whole genome shotgun (WGS) entry which is preliminary data.</text>
</comment>
<dbReference type="Proteomes" id="UP000186817">
    <property type="component" value="Unassembled WGS sequence"/>
</dbReference>
<keyword evidence="2" id="KW-0472">Membrane</keyword>
<keyword evidence="2" id="KW-1133">Transmembrane helix</keyword>
<evidence type="ECO:0000313" key="3">
    <source>
        <dbReference type="EMBL" id="OLQ10261.1"/>
    </source>
</evidence>
<organism evidence="3 4">
    <name type="scientific">Symbiodinium microadriaticum</name>
    <name type="common">Dinoflagellate</name>
    <name type="synonym">Zooxanthella microadriatica</name>
    <dbReference type="NCBI Taxonomy" id="2951"/>
    <lineage>
        <taxon>Eukaryota</taxon>
        <taxon>Sar</taxon>
        <taxon>Alveolata</taxon>
        <taxon>Dinophyceae</taxon>
        <taxon>Suessiales</taxon>
        <taxon>Symbiodiniaceae</taxon>
        <taxon>Symbiodinium</taxon>
    </lineage>
</organism>
<feature type="region of interest" description="Disordered" evidence="1">
    <location>
        <begin position="29"/>
        <end position="57"/>
    </location>
</feature>
<feature type="transmembrane region" description="Helical" evidence="2">
    <location>
        <begin position="471"/>
        <end position="488"/>
    </location>
</feature>
<evidence type="ECO:0008006" key="5">
    <source>
        <dbReference type="Google" id="ProtNLM"/>
    </source>
</evidence>
<evidence type="ECO:0000256" key="2">
    <source>
        <dbReference type="SAM" id="Phobius"/>
    </source>
</evidence>
<keyword evidence="2" id="KW-0812">Transmembrane</keyword>
<reference evidence="3 4" key="1">
    <citation type="submission" date="2016-02" db="EMBL/GenBank/DDBJ databases">
        <title>Genome analysis of coral dinoflagellate symbionts highlights evolutionary adaptations to a symbiotic lifestyle.</title>
        <authorList>
            <person name="Aranda M."/>
            <person name="Li Y."/>
            <person name="Liew Y.J."/>
            <person name="Baumgarten S."/>
            <person name="Simakov O."/>
            <person name="Wilson M."/>
            <person name="Piel J."/>
            <person name="Ashoor H."/>
            <person name="Bougouffa S."/>
            <person name="Bajic V.B."/>
            <person name="Ryu T."/>
            <person name="Ravasi T."/>
            <person name="Bayer T."/>
            <person name="Micklem G."/>
            <person name="Kim H."/>
            <person name="Bhak J."/>
            <person name="Lajeunesse T.C."/>
            <person name="Voolstra C.R."/>
        </authorList>
    </citation>
    <scope>NUCLEOTIDE SEQUENCE [LARGE SCALE GENOMIC DNA]</scope>
    <source>
        <strain evidence="3 4">CCMP2467</strain>
    </source>
</reference>
<feature type="transmembrane region" description="Helical" evidence="2">
    <location>
        <begin position="280"/>
        <end position="301"/>
    </location>
</feature>
<feature type="transmembrane region" description="Helical" evidence="2">
    <location>
        <begin position="181"/>
        <end position="201"/>
    </location>
</feature>
<keyword evidence="4" id="KW-1185">Reference proteome</keyword>
<protein>
    <recommendedName>
        <fullName evidence="5">TIR domain-containing protein</fullName>
    </recommendedName>
</protein>
<name>A0A1Q9ES63_SYMMI</name>
<dbReference type="EMBL" id="LSRX01000081">
    <property type="protein sequence ID" value="OLQ10261.1"/>
    <property type="molecule type" value="Genomic_DNA"/>
</dbReference>
<feature type="transmembrane region" description="Helical" evidence="2">
    <location>
        <begin position="313"/>
        <end position="338"/>
    </location>
</feature>
<sequence>MICCCETPADTVAPEPVLAQNWRESLGDDELSLEDAKPTPELSATGQGPAGKGLDVSPYEDVIPSPGSTSRPLALELATGQKLRATCLYHTLESFGFHFAVSSLATASFTSEQADKLYLKSYDTENVQVFISHCWRDKRFPKLVALWIRFNLYPALLCSSIVGAIVFVASLSKQRVEEDEMMTPSVLLAGVGTFFLSLAFWHHVPFRLGCRQSSLFFDKLCVYQYESDLRQQGIDSFAAYIAKCDEILVLWSPEYFTRLWCTLEMAALVKTHADSGKLPLYFMPLGLAKAAFLSWISLALLCLARELQILLDTFYWMADFVVLTPLLILNALIFGLAIDRYAQARRSLTNQLETFDVRESRCAFESDRETVYHTIREWFTDLDGFNNNVRLHVRDHVANSLGWEFHFPKRLTFPPMLFSIFAQLDKIAAGDFEDQTMFKIFAFIADIARLGALIPIFILLSYCFAKMGRRWLAFILFVICAWCLQSFLTFGEQVLHEGTPVWLCLLEVASQWVTYLLTVKASWIADAVLSRCILGG</sequence>
<dbReference type="OrthoDB" id="407675at2759"/>
<accession>A0A1Q9ES63</accession>
<gene>
    <name evidence="3" type="ORF">AK812_SmicGene6028</name>
</gene>
<dbReference type="AlphaFoldDB" id="A0A1Q9ES63"/>
<feature type="transmembrane region" description="Helical" evidence="2">
    <location>
        <begin position="440"/>
        <end position="464"/>
    </location>
</feature>